<gene>
    <name evidence="10" type="ORF">A3G46_01855</name>
</gene>
<evidence type="ECO:0000256" key="6">
    <source>
        <dbReference type="PROSITE-ProRule" id="PRU01240"/>
    </source>
</evidence>
<evidence type="ECO:0000256" key="4">
    <source>
        <dbReference type="ARBA" id="ARBA00022801"/>
    </source>
</evidence>
<dbReference type="InterPro" id="IPR050131">
    <property type="entry name" value="Peptidase_S8_subtilisin-like"/>
</dbReference>
<evidence type="ECO:0000313" key="10">
    <source>
        <dbReference type="EMBL" id="OHB11956.1"/>
    </source>
</evidence>
<feature type="active site" description="Charge relay system" evidence="6">
    <location>
        <position position="384"/>
    </location>
</feature>
<dbReference type="InterPro" id="IPR034202">
    <property type="entry name" value="Subtilisin_Carlsberg-like"/>
</dbReference>
<dbReference type="Pfam" id="PF00082">
    <property type="entry name" value="Peptidase_S8"/>
    <property type="match status" value="1"/>
</dbReference>
<evidence type="ECO:0008006" key="12">
    <source>
        <dbReference type="Google" id="ProtNLM"/>
    </source>
</evidence>
<dbReference type="GO" id="GO:0006508">
    <property type="term" value="P:proteolysis"/>
    <property type="evidence" value="ECO:0007669"/>
    <property type="project" value="UniProtKB-KW"/>
</dbReference>
<evidence type="ECO:0000256" key="1">
    <source>
        <dbReference type="ARBA" id="ARBA00011073"/>
    </source>
</evidence>
<dbReference type="InterPro" id="IPR015500">
    <property type="entry name" value="Peptidase_S8_subtilisin-rel"/>
</dbReference>
<dbReference type="PROSITE" id="PS00137">
    <property type="entry name" value="SUBTILASE_HIS"/>
    <property type="match status" value="1"/>
</dbReference>
<dbReference type="Gene3D" id="3.40.50.200">
    <property type="entry name" value="Peptidase S8/S53 domain"/>
    <property type="match status" value="1"/>
</dbReference>
<dbReference type="PROSITE" id="PS51892">
    <property type="entry name" value="SUBTILASE"/>
    <property type="match status" value="1"/>
</dbReference>
<comment type="caution">
    <text evidence="10">The sequence shown here is derived from an EMBL/GenBank/DDBJ whole genome shotgun (WGS) entry which is preliminary data.</text>
</comment>
<evidence type="ECO:0000256" key="5">
    <source>
        <dbReference type="ARBA" id="ARBA00022825"/>
    </source>
</evidence>
<dbReference type="Gene3D" id="3.30.70.80">
    <property type="entry name" value="Peptidase S8 propeptide/proteinase inhibitor I9"/>
    <property type="match status" value="1"/>
</dbReference>
<dbReference type="InterPro" id="IPR022398">
    <property type="entry name" value="Peptidase_S8_His-AS"/>
</dbReference>
<feature type="active site" description="Charge relay system" evidence="6">
    <location>
        <position position="143"/>
    </location>
</feature>
<protein>
    <recommendedName>
        <fullName evidence="12">Peptidase S8/S53 domain-containing protein</fullName>
    </recommendedName>
</protein>
<evidence type="ECO:0000256" key="2">
    <source>
        <dbReference type="ARBA" id="ARBA00022670"/>
    </source>
</evidence>
<dbReference type="SUPFAM" id="SSF54897">
    <property type="entry name" value="Protease propeptides/inhibitors"/>
    <property type="match status" value="1"/>
</dbReference>
<proteinExistence type="inferred from homology"/>
<dbReference type="PROSITE" id="PS00138">
    <property type="entry name" value="SUBTILASE_SER"/>
    <property type="match status" value="1"/>
</dbReference>
<feature type="active site" description="Charge relay system" evidence="6">
    <location>
        <position position="176"/>
    </location>
</feature>
<dbReference type="PANTHER" id="PTHR43806:SF11">
    <property type="entry name" value="CEREVISIN-RELATED"/>
    <property type="match status" value="1"/>
</dbReference>
<dbReference type="PRINTS" id="PR00723">
    <property type="entry name" value="SUBTILISIN"/>
</dbReference>
<sequence>MKKVIVSFAAILVVAGIVNFTIPAPTLAVAQRQGSDNLMRVLIAFDKPVGPSEQALVRAHGGKIKYSYSIVDAIAATLPAQAVEGLSHNPHVIAVEIDDTVYATDIELDNSWGVKRIDAGTVHTASPITPINTGTGIKIGIIDSGINYNHPDLNANYRGGYDFYYYDNNPMDVYGHGTHVAGTACAEDNNNGTKDKKGNPLYGVVGVAPNCDLYALRVLSDSGVGYWSDIIAAVDWSTGGLIYLPGYWDVPVGAPEEPIQGVKMDVINLSLGKDAYPGTIVEQAFNNAEASGVVIVAAAGNSGNTAGTGDNVIYPAKFASVIAVAATDSADKRASFSSTGSKVELAAPGVSVYSTWNDNTSYSAPQPKCNRSGGGCYKYGSGTSMASPHVAGVAALVIATGVTDTNGNGRINDEVRAVMNSTTQELGIVGRDNQYGNGLVSAVTAVARSMVLWP</sequence>
<dbReference type="GO" id="GO:0004252">
    <property type="term" value="F:serine-type endopeptidase activity"/>
    <property type="evidence" value="ECO:0007669"/>
    <property type="project" value="UniProtKB-UniRule"/>
</dbReference>
<dbReference type="PANTHER" id="PTHR43806">
    <property type="entry name" value="PEPTIDASE S8"/>
    <property type="match status" value="1"/>
</dbReference>
<dbReference type="EMBL" id="MHWS01000019">
    <property type="protein sequence ID" value="OHB11956.1"/>
    <property type="molecule type" value="Genomic_DNA"/>
</dbReference>
<dbReference type="PROSITE" id="PS00136">
    <property type="entry name" value="SUBTILASE_ASP"/>
    <property type="match status" value="1"/>
</dbReference>
<dbReference type="InterPro" id="IPR023827">
    <property type="entry name" value="Peptidase_S8_Asp-AS"/>
</dbReference>
<evidence type="ECO:0000256" key="7">
    <source>
        <dbReference type="RuleBase" id="RU003355"/>
    </source>
</evidence>
<dbReference type="InterPro" id="IPR036852">
    <property type="entry name" value="Peptidase_S8/S53_dom_sf"/>
</dbReference>
<dbReference type="Proteomes" id="UP000177276">
    <property type="component" value="Unassembled WGS sequence"/>
</dbReference>
<dbReference type="SUPFAM" id="SSF52743">
    <property type="entry name" value="Subtilisin-like"/>
    <property type="match status" value="1"/>
</dbReference>
<dbReference type="CDD" id="cd07477">
    <property type="entry name" value="Peptidases_S8_Subtilisin_subset"/>
    <property type="match status" value="1"/>
</dbReference>
<organism evidence="10 11">
    <name type="scientific">Candidatus Zambryskibacteria bacterium RIFCSPLOWO2_12_FULL_39_16</name>
    <dbReference type="NCBI Taxonomy" id="1802775"/>
    <lineage>
        <taxon>Bacteria</taxon>
        <taxon>Candidatus Zambryskiibacteriota</taxon>
    </lineage>
</organism>
<keyword evidence="2 6" id="KW-0645">Protease</keyword>
<name>A0A1G2URF6_9BACT</name>
<feature type="domain" description="Peptidase S8/S53" evidence="8">
    <location>
        <begin position="134"/>
        <end position="438"/>
    </location>
</feature>
<comment type="similarity">
    <text evidence="1 6 7">Belongs to the peptidase S8 family.</text>
</comment>
<keyword evidence="4 6" id="KW-0378">Hydrolase</keyword>
<keyword evidence="5 6" id="KW-0720">Serine protease</keyword>
<dbReference type="GO" id="GO:0046872">
    <property type="term" value="F:metal ion binding"/>
    <property type="evidence" value="ECO:0007669"/>
    <property type="project" value="UniProtKB-KW"/>
</dbReference>
<reference evidence="10 11" key="1">
    <citation type="journal article" date="2016" name="Nat. Commun.">
        <title>Thousands of microbial genomes shed light on interconnected biogeochemical processes in an aquifer system.</title>
        <authorList>
            <person name="Anantharaman K."/>
            <person name="Brown C.T."/>
            <person name="Hug L.A."/>
            <person name="Sharon I."/>
            <person name="Castelle C.J."/>
            <person name="Probst A.J."/>
            <person name="Thomas B.C."/>
            <person name="Singh A."/>
            <person name="Wilkins M.J."/>
            <person name="Karaoz U."/>
            <person name="Brodie E.L."/>
            <person name="Williams K.H."/>
            <person name="Hubbard S.S."/>
            <person name="Banfield J.F."/>
        </authorList>
    </citation>
    <scope>NUCLEOTIDE SEQUENCE [LARGE SCALE GENOMIC DNA]</scope>
</reference>
<dbReference type="Pfam" id="PF05922">
    <property type="entry name" value="Inhibitor_I9"/>
    <property type="match status" value="1"/>
</dbReference>
<keyword evidence="3" id="KW-0479">Metal-binding</keyword>
<dbReference type="InterPro" id="IPR000209">
    <property type="entry name" value="Peptidase_S8/S53_dom"/>
</dbReference>
<dbReference type="InterPro" id="IPR023828">
    <property type="entry name" value="Peptidase_S8_Ser-AS"/>
</dbReference>
<evidence type="ECO:0000259" key="9">
    <source>
        <dbReference type="Pfam" id="PF05922"/>
    </source>
</evidence>
<dbReference type="InterPro" id="IPR010259">
    <property type="entry name" value="S8pro/Inhibitor_I9"/>
</dbReference>
<dbReference type="InterPro" id="IPR037045">
    <property type="entry name" value="S8pro/Inhibitor_I9_sf"/>
</dbReference>
<evidence type="ECO:0000256" key="3">
    <source>
        <dbReference type="ARBA" id="ARBA00022723"/>
    </source>
</evidence>
<accession>A0A1G2URF6</accession>
<dbReference type="AlphaFoldDB" id="A0A1G2URF6"/>
<evidence type="ECO:0000259" key="8">
    <source>
        <dbReference type="Pfam" id="PF00082"/>
    </source>
</evidence>
<evidence type="ECO:0000313" key="11">
    <source>
        <dbReference type="Proteomes" id="UP000177276"/>
    </source>
</evidence>
<feature type="domain" description="Inhibitor I9" evidence="9">
    <location>
        <begin position="59"/>
        <end position="102"/>
    </location>
</feature>